<dbReference type="RefSeq" id="WP_004344648.1">
    <property type="nucleotide sequence ID" value="NZ_AMXE01000100.1"/>
</dbReference>
<dbReference type="InterPro" id="IPR038194">
    <property type="entry name" value="DUF3861_sf"/>
</dbReference>
<dbReference type="Proteomes" id="UP000013232">
    <property type="component" value="Unassembled WGS sequence"/>
</dbReference>
<dbReference type="EMBL" id="AMXE01000100">
    <property type="protein sequence ID" value="ENO84596.1"/>
    <property type="molecule type" value="Genomic_DNA"/>
</dbReference>
<dbReference type="OrthoDB" id="119700at2"/>
<evidence type="ECO:0000256" key="1">
    <source>
        <dbReference type="SAM" id="MobiDB-lite"/>
    </source>
</evidence>
<dbReference type="Pfam" id="PF12977">
    <property type="entry name" value="DUF3861"/>
    <property type="match status" value="1"/>
</dbReference>
<dbReference type="Gene3D" id="3.10.20.850">
    <property type="entry name" value="Protein of unknown function DUF3861"/>
    <property type="match status" value="1"/>
</dbReference>
<organism evidence="2 3">
    <name type="scientific">Thauera linaloolentis (strain DSM 12138 / JCM 21573 / CCUG 41526 / CIP 105981 / IAM 15112 / NBRC 102519 / 47Lol)</name>
    <dbReference type="NCBI Taxonomy" id="1123367"/>
    <lineage>
        <taxon>Bacteria</taxon>
        <taxon>Pseudomonadati</taxon>
        <taxon>Pseudomonadota</taxon>
        <taxon>Betaproteobacteria</taxon>
        <taxon>Rhodocyclales</taxon>
        <taxon>Zoogloeaceae</taxon>
        <taxon>Thauera</taxon>
    </lineage>
</organism>
<protein>
    <recommendedName>
        <fullName evidence="4">DUF3861 domain-containing protein</fullName>
    </recommendedName>
</protein>
<evidence type="ECO:0008006" key="4">
    <source>
        <dbReference type="Google" id="ProtNLM"/>
    </source>
</evidence>
<dbReference type="eggNOG" id="ENOG5032YDA">
    <property type="taxonomic scope" value="Bacteria"/>
</dbReference>
<comment type="caution">
    <text evidence="2">The sequence shown here is derived from an EMBL/GenBank/DDBJ whole genome shotgun (WGS) entry which is preliminary data.</text>
</comment>
<evidence type="ECO:0000313" key="2">
    <source>
        <dbReference type="EMBL" id="ENO84596.1"/>
    </source>
</evidence>
<name>N6XS83_THAL4</name>
<evidence type="ECO:0000313" key="3">
    <source>
        <dbReference type="Proteomes" id="UP000013232"/>
    </source>
</evidence>
<proteinExistence type="predicted"/>
<reference evidence="2 3" key="1">
    <citation type="submission" date="2012-09" db="EMBL/GenBank/DDBJ databases">
        <title>Draft Genome Sequences of 6 Strains from Genus Thauera.</title>
        <authorList>
            <person name="Liu B."/>
            <person name="Shapleigh J.P."/>
            <person name="Frostegard A.H."/>
        </authorList>
    </citation>
    <scope>NUCLEOTIDE SEQUENCE [LARGE SCALE GENOMIC DNA]</scope>
    <source>
        <strain evidence="3">47Lol / DSM 12138</strain>
    </source>
</reference>
<accession>N6XS83</accession>
<gene>
    <name evidence="2" type="ORF">C666_16990</name>
</gene>
<dbReference type="AlphaFoldDB" id="N6XS83"/>
<feature type="region of interest" description="Disordered" evidence="1">
    <location>
        <begin position="1"/>
        <end position="23"/>
    </location>
</feature>
<dbReference type="InterPro" id="IPR024476">
    <property type="entry name" value="DUF3861"/>
</dbReference>
<keyword evidence="3" id="KW-1185">Reference proteome</keyword>
<sequence>MKKHRYRVTLEHLSDADGEPSSQVPLQFEVGNHDEIIAIVERLRSRGDFDATTAAAFGVGLKLFSEVMLENRKNPLFASFQPHFVQFMKRLKHPAQEENAGKAVAAPAEKPQG</sequence>